<keyword evidence="3" id="KW-1185">Reference proteome</keyword>
<dbReference type="GO" id="GO:0016757">
    <property type="term" value="F:glycosyltransferase activity"/>
    <property type="evidence" value="ECO:0007669"/>
    <property type="project" value="UniProtKB-KW"/>
</dbReference>
<evidence type="ECO:0000259" key="1">
    <source>
        <dbReference type="Pfam" id="PF00535"/>
    </source>
</evidence>
<dbReference type="PANTHER" id="PTHR43179:SF7">
    <property type="entry name" value="RHAMNOSYLTRANSFERASE WBBL"/>
    <property type="match status" value="1"/>
</dbReference>
<keyword evidence="2" id="KW-0808">Transferase</keyword>
<feature type="domain" description="Glycosyltransferase 2-like" evidence="1">
    <location>
        <begin position="9"/>
        <end position="156"/>
    </location>
</feature>
<dbReference type="CDD" id="cd04186">
    <property type="entry name" value="GT_2_like_c"/>
    <property type="match status" value="1"/>
</dbReference>
<dbReference type="Proteomes" id="UP001597112">
    <property type="component" value="Unassembled WGS sequence"/>
</dbReference>
<evidence type="ECO:0000313" key="3">
    <source>
        <dbReference type="Proteomes" id="UP001597112"/>
    </source>
</evidence>
<accession>A0ABW3K4K8</accession>
<dbReference type="EMBL" id="JBHTKA010000003">
    <property type="protein sequence ID" value="MFD1000111.1"/>
    <property type="molecule type" value="Genomic_DNA"/>
</dbReference>
<evidence type="ECO:0000313" key="2">
    <source>
        <dbReference type="EMBL" id="MFD1000111.1"/>
    </source>
</evidence>
<dbReference type="RefSeq" id="WP_377579443.1">
    <property type="nucleotide sequence ID" value="NZ_JBHTKA010000003.1"/>
</dbReference>
<protein>
    <submittedName>
        <fullName evidence="2">Glycosyltransferase family 2 protein</fullName>
        <ecNumber evidence="2">2.4.-.-</ecNumber>
    </submittedName>
</protein>
<dbReference type="Gene3D" id="3.90.550.10">
    <property type="entry name" value="Spore Coat Polysaccharide Biosynthesis Protein SpsA, Chain A"/>
    <property type="match status" value="1"/>
</dbReference>
<dbReference type="EC" id="2.4.-.-" evidence="2"/>
<dbReference type="SUPFAM" id="SSF53448">
    <property type="entry name" value="Nucleotide-diphospho-sugar transferases"/>
    <property type="match status" value="1"/>
</dbReference>
<dbReference type="InterPro" id="IPR029044">
    <property type="entry name" value="Nucleotide-diphossugar_trans"/>
</dbReference>
<keyword evidence="2" id="KW-0328">Glycosyltransferase</keyword>
<dbReference type="PANTHER" id="PTHR43179">
    <property type="entry name" value="RHAMNOSYLTRANSFERASE WBBL"/>
    <property type="match status" value="1"/>
</dbReference>
<comment type="caution">
    <text evidence="2">The sequence shown here is derived from an EMBL/GenBank/DDBJ whole genome shotgun (WGS) entry which is preliminary data.</text>
</comment>
<proteinExistence type="predicted"/>
<dbReference type="InterPro" id="IPR001173">
    <property type="entry name" value="Glyco_trans_2-like"/>
</dbReference>
<reference evidence="3" key="1">
    <citation type="journal article" date="2019" name="Int. J. Syst. Evol. Microbiol.">
        <title>The Global Catalogue of Microorganisms (GCM) 10K type strain sequencing project: providing services to taxonomists for standard genome sequencing and annotation.</title>
        <authorList>
            <consortium name="The Broad Institute Genomics Platform"/>
            <consortium name="The Broad Institute Genome Sequencing Center for Infectious Disease"/>
            <person name="Wu L."/>
            <person name="Ma J."/>
        </authorList>
    </citation>
    <scope>NUCLEOTIDE SEQUENCE [LARGE SCALE GENOMIC DNA]</scope>
    <source>
        <strain evidence="3">CCUG 58938</strain>
    </source>
</reference>
<name>A0ABW3K4K8_9BACT</name>
<dbReference type="Pfam" id="PF00535">
    <property type="entry name" value="Glycos_transf_2"/>
    <property type="match status" value="1"/>
</dbReference>
<organism evidence="2 3">
    <name type="scientific">Ohtaekwangia kribbensis</name>
    <dbReference type="NCBI Taxonomy" id="688913"/>
    <lineage>
        <taxon>Bacteria</taxon>
        <taxon>Pseudomonadati</taxon>
        <taxon>Bacteroidota</taxon>
        <taxon>Cytophagia</taxon>
        <taxon>Cytophagales</taxon>
        <taxon>Fulvivirgaceae</taxon>
        <taxon>Ohtaekwangia</taxon>
    </lineage>
</organism>
<gene>
    <name evidence="2" type="ORF">ACFQ21_12380</name>
</gene>
<sequence>MAAINPQVSIIIVNYNTFEFTCKCVQSILEKTKGCSYEIIVVDNASAEVAIKGINKLFPSVTLLESEVNLGFAKGNNMGIRYAKGDFILLLNSDAELQNDAVSICLNFLRQEQLVAAVSGALKYPDGRIQHNCQRFPSIKYKLFELFRLQKVFSRVRSGKMLLGFFFNHSEVVYPDWVWGTFFMFERKLLSLLPEQKLADDFFMYVEDIQWCMEFRKLGYSIAFQPAALVTHHMGKSGGAKSVMIDENMNKFMEAYYSPWERKLIKLLDRILLKK</sequence>